<feature type="domain" description="GAF" evidence="1">
    <location>
        <begin position="206"/>
        <end position="349"/>
    </location>
</feature>
<sequence length="350" mass="38295">MTVSLPPPLPANERERLQALRRYEVLDTLPEEAFDRIVRLAARMLRVPVAIINFVDEDRQWGKATHGTGSTEAPREHSFCAWTILSDEVMVVENAHEDPRFRDNPQVTGAPHIHLYAGAPLVTPGGYRLGSLCVVSPGPHEIREEDRTVLRELAAMVVDELEFRRARRDLEREVAVRERALRDLTENRAHTETLAVLLASLEVDLLPVEAARLTAEHVARQVGLDWVALASAGGNRVTARTVWHAPGVPDALLHTARQGVPLPGSLTGRTLERGAPLFVDESAQGPFADLGVRAAAALPLGRMGDVAHVYLAARLRPVGWSAADRQLLEAAASSVRVAFERAERAASFPG</sequence>
<dbReference type="EMBL" id="AP026562">
    <property type="protein sequence ID" value="BDP44340.1"/>
    <property type="molecule type" value="Genomic_DNA"/>
</dbReference>
<protein>
    <recommendedName>
        <fullName evidence="1">GAF domain-containing protein</fullName>
    </recommendedName>
</protein>
<evidence type="ECO:0000259" key="1">
    <source>
        <dbReference type="SMART" id="SM00065"/>
    </source>
</evidence>
<keyword evidence="2" id="KW-0614">Plasmid</keyword>
<dbReference type="PANTHER" id="PTHR43102">
    <property type="entry name" value="SLR1143 PROTEIN"/>
    <property type="match status" value="1"/>
</dbReference>
<dbReference type="InterPro" id="IPR029016">
    <property type="entry name" value="GAF-like_dom_sf"/>
</dbReference>
<reference evidence="2" key="1">
    <citation type="submission" date="2022-07" db="EMBL/GenBank/DDBJ databases">
        <title>Complete Genome Sequence of the Radioresistant Bacterium Deinococcus aetherius ST0316, Isolated from the Air Dust collected in Lower Stratosphere above Japan.</title>
        <authorList>
            <person name="Satoh K."/>
            <person name="Hagiwara K."/>
            <person name="Katsumata K."/>
            <person name="Kubo A."/>
            <person name="Yokobori S."/>
            <person name="Yamagishi A."/>
            <person name="Oono Y."/>
            <person name="Narumi I."/>
        </authorList>
    </citation>
    <scope>NUCLEOTIDE SEQUENCE</scope>
    <source>
        <strain evidence="2">ST0316</strain>
        <plasmid evidence="2">pDAETH-2</plasmid>
    </source>
</reference>
<evidence type="ECO:0000313" key="2">
    <source>
        <dbReference type="EMBL" id="BDP44340.1"/>
    </source>
</evidence>
<name>A0ABM8AKJ4_9DEIO</name>
<accession>A0ABM8AKJ4</accession>
<dbReference type="SMART" id="SM00065">
    <property type="entry name" value="GAF"/>
    <property type="match status" value="2"/>
</dbReference>
<organism evidence="2 3">
    <name type="scientific">Deinococcus aetherius</name>
    <dbReference type="NCBI Taxonomy" id="200252"/>
    <lineage>
        <taxon>Bacteria</taxon>
        <taxon>Thermotogati</taxon>
        <taxon>Deinococcota</taxon>
        <taxon>Deinococci</taxon>
        <taxon>Deinococcales</taxon>
        <taxon>Deinococcaceae</taxon>
        <taxon>Deinococcus</taxon>
    </lineage>
</organism>
<feature type="domain" description="GAF" evidence="1">
    <location>
        <begin position="29"/>
        <end position="171"/>
    </location>
</feature>
<proteinExistence type="predicted"/>
<dbReference type="InterPro" id="IPR003018">
    <property type="entry name" value="GAF"/>
</dbReference>
<dbReference type="Pfam" id="PF01590">
    <property type="entry name" value="GAF"/>
    <property type="match status" value="2"/>
</dbReference>
<geneLocation type="plasmid" evidence="2 3">
    <name>pDAETH-2</name>
</geneLocation>
<dbReference type="PANTHER" id="PTHR43102:SF2">
    <property type="entry name" value="GAF DOMAIN-CONTAINING PROTEIN"/>
    <property type="match status" value="1"/>
</dbReference>
<dbReference type="Proteomes" id="UP001064971">
    <property type="component" value="Plasmid pDAETH-2"/>
</dbReference>
<dbReference type="Gene3D" id="3.30.450.40">
    <property type="match status" value="2"/>
</dbReference>
<evidence type="ECO:0000313" key="3">
    <source>
        <dbReference type="Proteomes" id="UP001064971"/>
    </source>
</evidence>
<gene>
    <name evidence="2" type="ORF">DAETH_43090</name>
</gene>
<dbReference type="SUPFAM" id="SSF55781">
    <property type="entry name" value="GAF domain-like"/>
    <property type="match status" value="2"/>
</dbReference>
<keyword evidence="3" id="KW-1185">Reference proteome</keyword>